<proteinExistence type="inferred from homology"/>
<dbReference type="OrthoDB" id="652749at2759"/>
<name>A0A1S3AU51_CUCME</name>
<dbReference type="SUPFAM" id="SSF54518">
    <property type="entry name" value="Tubby C-terminal domain-like"/>
    <property type="match status" value="1"/>
</dbReference>
<dbReference type="GeneID" id="103482729"/>
<dbReference type="PANTHER" id="PTHR31087:SF153">
    <property type="entry name" value="PROTEIN LURP-ONE-RELATED 11"/>
    <property type="match status" value="1"/>
</dbReference>
<dbReference type="Gramene" id="MELO3C005656.2.1">
    <property type="protein sequence ID" value="MELO3C005656.2.1"/>
    <property type="gene ID" value="MELO3C005656.2"/>
</dbReference>
<dbReference type="RefSeq" id="XP_008437243.1">
    <property type="nucleotide sequence ID" value="XM_008439021.2"/>
</dbReference>
<dbReference type="eggNOG" id="ENOG502RYHC">
    <property type="taxonomic scope" value="Eukaryota"/>
</dbReference>
<protein>
    <submittedName>
        <fullName evidence="4">Protein LURP-one-related 4-like isoform X1</fullName>
    </submittedName>
</protein>
<accession>A0A1S3AU51</accession>
<dbReference type="Gene3D" id="2.40.160.200">
    <property type="entry name" value="LURP1-related"/>
    <property type="match status" value="1"/>
</dbReference>
<dbReference type="AlphaFoldDB" id="A0A1S3AU51"/>
<reference evidence="4" key="2">
    <citation type="submission" date="2025-04" db="UniProtKB">
        <authorList>
            <consortium name="RefSeq"/>
        </authorList>
    </citation>
    <scope>IDENTIFICATION</scope>
</reference>
<dbReference type="Pfam" id="PF04525">
    <property type="entry name" value="LOR"/>
    <property type="match status" value="1"/>
</dbReference>
<evidence type="ECO:0000313" key="2">
    <source>
        <dbReference type="EnsemblPlants" id="MELO3C005656.2.1"/>
    </source>
</evidence>
<dbReference type="Proteomes" id="UP001652600">
    <property type="component" value="Chromosome 9"/>
</dbReference>
<sequence length="228" mass="26074">MIMEAHKVFGKEDRIFCPKWLKVPFSPISLFFGGEAACFPCMTADSEAETFTLWMKSLIMQGNGLTVFNGNGQIVFRIDNYDEKSRREVSLMDLGGRLLFTLRRKSIWFVCDWEGFKEDGNVNTEERKPFFRVKKVLGFSRKLSCDVKFYGDESQASLCYRFEGLRGKTTFRILDNRGGLVAEAKRKQSSIGVLLGEDVLSLVLVQTNLDHSLLMALVTVYLLIQHRI</sequence>
<reference evidence="2" key="1">
    <citation type="submission" date="2023-03" db="UniProtKB">
        <authorList>
            <consortium name="EnsemblPlants"/>
        </authorList>
    </citation>
    <scope>IDENTIFICATION</scope>
</reference>
<dbReference type="InParanoid" id="A0A1S3AU51"/>
<evidence type="ECO:0000256" key="1">
    <source>
        <dbReference type="ARBA" id="ARBA00005437"/>
    </source>
</evidence>
<organism evidence="3 4">
    <name type="scientific">Cucumis melo</name>
    <name type="common">Muskmelon</name>
    <dbReference type="NCBI Taxonomy" id="3656"/>
    <lineage>
        <taxon>Eukaryota</taxon>
        <taxon>Viridiplantae</taxon>
        <taxon>Streptophyta</taxon>
        <taxon>Embryophyta</taxon>
        <taxon>Tracheophyta</taxon>
        <taxon>Spermatophyta</taxon>
        <taxon>Magnoliopsida</taxon>
        <taxon>eudicotyledons</taxon>
        <taxon>Gunneridae</taxon>
        <taxon>Pentapetalae</taxon>
        <taxon>rosids</taxon>
        <taxon>fabids</taxon>
        <taxon>Cucurbitales</taxon>
        <taxon>Cucurbitaceae</taxon>
        <taxon>Benincaseae</taxon>
        <taxon>Cucumis</taxon>
    </lineage>
</organism>
<dbReference type="EnsemblPlants" id="MELO3C005656.2.1">
    <property type="protein sequence ID" value="MELO3C005656.2.1"/>
    <property type="gene ID" value="MELO3C005656.2"/>
</dbReference>
<gene>
    <name evidence="4" type="primary">LOC103482729</name>
    <name evidence="2" type="synonym">103482729</name>
</gene>
<dbReference type="InterPro" id="IPR038595">
    <property type="entry name" value="LOR_sf"/>
</dbReference>
<keyword evidence="3" id="KW-1185">Reference proteome</keyword>
<dbReference type="PANTHER" id="PTHR31087">
    <property type="match status" value="1"/>
</dbReference>
<dbReference type="KEGG" id="cmo:103482729"/>
<comment type="similarity">
    <text evidence="1">Belongs to the LOR family.</text>
</comment>
<dbReference type="SMR" id="A0A1S3AU51"/>
<evidence type="ECO:0000313" key="4">
    <source>
        <dbReference type="RefSeq" id="XP_008437243.1"/>
    </source>
</evidence>
<dbReference type="InterPro" id="IPR025659">
    <property type="entry name" value="Tubby-like_C"/>
</dbReference>
<evidence type="ECO:0000313" key="3">
    <source>
        <dbReference type="Proteomes" id="UP001652600"/>
    </source>
</evidence>
<dbReference type="InterPro" id="IPR007612">
    <property type="entry name" value="LOR"/>
</dbReference>